<dbReference type="OrthoDB" id="62801at2759"/>
<dbReference type="AlphaFoldDB" id="A0A485LKG5"/>
<feature type="region of interest" description="Disordered" evidence="2">
    <location>
        <begin position="57"/>
        <end position="76"/>
    </location>
</feature>
<evidence type="ECO:0000313" key="3">
    <source>
        <dbReference type="EMBL" id="KAF0685648.1"/>
    </source>
</evidence>
<feature type="coiled-coil region" evidence="1">
    <location>
        <begin position="193"/>
        <end position="220"/>
    </location>
</feature>
<organism evidence="4 5">
    <name type="scientific">Aphanomyces stellatus</name>
    <dbReference type="NCBI Taxonomy" id="120398"/>
    <lineage>
        <taxon>Eukaryota</taxon>
        <taxon>Sar</taxon>
        <taxon>Stramenopiles</taxon>
        <taxon>Oomycota</taxon>
        <taxon>Saprolegniomycetes</taxon>
        <taxon>Saprolegniales</taxon>
        <taxon>Verrucalvaceae</taxon>
        <taxon>Aphanomyces</taxon>
    </lineage>
</organism>
<accession>A0A485LKG5</accession>
<reference evidence="4 5" key="1">
    <citation type="submission" date="2019-03" db="EMBL/GenBank/DDBJ databases">
        <authorList>
            <person name="Gaulin E."/>
            <person name="Dumas B."/>
        </authorList>
    </citation>
    <scope>NUCLEOTIDE SEQUENCE [LARGE SCALE GENOMIC DNA]</scope>
    <source>
        <strain evidence="4">CBS 568.67</strain>
    </source>
</reference>
<dbReference type="InterPro" id="IPR036047">
    <property type="entry name" value="F-box-like_dom_sf"/>
</dbReference>
<dbReference type="EMBL" id="CAADRA010007088">
    <property type="protein sequence ID" value="VFT99144.1"/>
    <property type="molecule type" value="Genomic_DNA"/>
</dbReference>
<evidence type="ECO:0000256" key="2">
    <source>
        <dbReference type="SAM" id="MobiDB-lite"/>
    </source>
</evidence>
<feature type="coiled-coil region" evidence="1">
    <location>
        <begin position="120"/>
        <end position="150"/>
    </location>
</feature>
<evidence type="ECO:0000256" key="1">
    <source>
        <dbReference type="SAM" id="Coils"/>
    </source>
</evidence>
<keyword evidence="5" id="KW-1185">Reference proteome</keyword>
<sequence>MVDTLPQICRFHIYVFLEAHELYAIRGVCKTMGDTTEHPFVWRGRFETDLLVLATLPSPPSNQDEDNPEDNSAPLSRYHKTVGAVRRLCGIEASEESKWSVVAMRWTSWPLMYRACVKKLLAIRRDAARLQDEMDDMQSLRRARGQLKELTQTKGKRTGTEIRRSQLSCVKYINKSTRRAWANENNPVATLSKSELNQQLQQAEAALKNTSAAVFTLRNQLRKEYRKVLGFVDAGRRQESAADSSSSNQAHAN</sequence>
<dbReference type="SUPFAM" id="SSF81383">
    <property type="entry name" value="F-box domain"/>
    <property type="match status" value="1"/>
</dbReference>
<evidence type="ECO:0000313" key="5">
    <source>
        <dbReference type="Proteomes" id="UP000332933"/>
    </source>
</evidence>
<evidence type="ECO:0000313" key="4">
    <source>
        <dbReference type="EMBL" id="VFT99144.1"/>
    </source>
</evidence>
<dbReference type="EMBL" id="VJMH01007062">
    <property type="protein sequence ID" value="KAF0685648.1"/>
    <property type="molecule type" value="Genomic_DNA"/>
</dbReference>
<gene>
    <name evidence="4" type="primary">Aste57867_22484</name>
    <name evidence="3" type="ORF">As57867_022414</name>
    <name evidence="4" type="ORF">ASTE57867_22484</name>
</gene>
<proteinExistence type="predicted"/>
<reference evidence="3" key="2">
    <citation type="submission" date="2019-06" db="EMBL/GenBank/DDBJ databases">
        <title>Genomics analysis of Aphanomyces spp. identifies a new class of oomycete effector associated with host adaptation.</title>
        <authorList>
            <person name="Gaulin E."/>
        </authorList>
    </citation>
    <scope>NUCLEOTIDE SEQUENCE</scope>
    <source>
        <strain evidence="3">CBS 578.67</strain>
    </source>
</reference>
<protein>
    <submittedName>
        <fullName evidence="4">Aste57867_22484 protein</fullName>
    </submittedName>
</protein>
<name>A0A485LKG5_9STRA</name>
<dbReference type="Proteomes" id="UP000332933">
    <property type="component" value="Unassembled WGS sequence"/>
</dbReference>
<keyword evidence="1" id="KW-0175">Coiled coil</keyword>